<organism evidence="2 3">
    <name type="scientific">Mycobacterium kyorinense</name>
    <dbReference type="NCBI Taxonomy" id="487514"/>
    <lineage>
        <taxon>Bacteria</taxon>
        <taxon>Bacillati</taxon>
        <taxon>Actinomycetota</taxon>
        <taxon>Actinomycetes</taxon>
        <taxon>Mycobacteriales</taxon>
        <taxon>Mycobacteriaceae</taxon>
        <taxon>Mycobacterium</taxon>
    </lineage>
</organism>
<dbReference type="RefSeq" id="WP_045375294.1">
    <property type="nucleotide sequence ID" value="NZ_BBKA01000023.1"/>
</dbReference>
<accession>A0A1X1Y4E4</accession>
<dbReference type="EMBL" id="LQPE01000076">
    <property type="protein sequence ID" value="ORW05891.1"/>
    <property type="molecule type" value="Genomic_DNA"/>
</dbReference>
<evidence type="ECO:0000313" key="3">
    <source>
        <dbReference type="Proteomes" id="UP000193487"/>
    </source>
</evidence>
<dbReference type="Proteomes" id="UP000193487">
    <property type="component" value="Unassembled WGS sequence"/>
</dbReference>
<feature type="compositionally biased region" description="Pro residues" evidence="1">
    <location>
        <begin position="74"/>
        <end position="83"/>
    </location>
</feature>
<keyword evidence="3" id="KW-1185">Reference proteome</keyword>
<gene>
    <name evidence="2" type="ORF">AWC14_26150</name>
</gene>
<name>A0A1X1Y4E4_9MYCO</name>
<comment type="caution">
    <text evidence="2">The sequence shown here is derived from an EMBL/GenBank/DDBJ whole genome shotgun (WGS) entry which is preliminary data.</text>
</comment>
<proteinExistence type="predicted"/>
<feature type="region of interest" description="Disordered" evidence="1">
    <location>
        <begin position="67"/>
        <end position="94"/>
    </location>
</feature>
<sequence length="137" mass="14641">MTDRCFASVMLDDELWRSLAAVGADHQVPWVHGCTLEHGHDGDHRALAYRGGGQDYWVHWDERRKPRLDTVGDPAPPQPPPAMPTIAHVSPAPASEQPDALWAIAAALERLADVIAAAFDSPDKPGRHSGGGTGPGS</sequence>
<evidence type="ECO:0000256" key="1">
    <source>
        <dbReference type="SAM" id="MobiDB-lite"/>
    </source>
</evidence>
<dbReference type="OrthoDB" id="4731515at2"/>
<evidence type="ECO:0000313" key="2">
    <source>
        <dbReference type="EMBL" id="ORW05891.1"/>
    </source>
</evidence>
<reference evidence="2 3" key="1">
    <citation type="submission" date="2016-01" db="EMBL/GenBank/DDBJ databases">
        <title>The new phylogeny of the genus Mycobacterium.</title>
        <authorList>
            <person name="Tarcisio F."/>
            <person name="Conor M."/>
            <person name="Antonella G."/>
            <person name="Elisabetta G."/>
            <person name="Giulia F.S."/>
            <person name="Sara T."/>
            <person name="Anna F."/>
            <person name="Clotilde B."/>
            <person name="Roberto B."/>
            <person name="Veronica D.S."/>
            <person name="Fabio R."/>
            <person name="Monica P."/>
            <person name="Olivier J."/>
            <person name="Enrico T."/>
            <person name="Nicola S."/>
        </authorList>
    </citation>
    <scope>NUCLEOTIDE SEQUENCE [LARGE SCALE GENOMIC DNA]</scope>
    <source>
        <strain evidence="2 3">DSM 45166</strain>
    </source>
</reference>
<dbReference type="AlphaFoldDB" id="A0A1X1Y4E4"/>
<protein>
    <submittedName>
        <fullName evidence="2">Uncharacterized protein</fullName>
    </submittedName>
</protein>